<dbReference type="EMBL" id="JBANRG010000027">
    <property type="protein sequence ID" value="KAK7453299.1"/>
    <property type="molecule type" value="Genomic_DNA"/>
</dbReference>
<protein>
    <submittedName>
        <fullName evidence="2">Uncharacterized protein</fullName>
    </submittedName>
</protein>
<evidence type="ECO:0000313" key="3">
    <source>
        <dbReference type="Proteomes" id="UP001498398"/>
    </source>
</evidence>
<gene>
    <name evidence="2" type="ORF">VKT23_011974</name>
</gene>
<sequence>MTLSNRAAMDLASAIDGSGQVNNEESDSDLPVQTQAMSLKKAKSGKKPKSKKRKSKRSQTLDNSDVEEASVDIKPSKRKFRDSAAAPTPLANVQIIQSGGLTNNIAASEESDNSDAQDVQPENQPGSQESKTEDSDTASEESEPCIDLVGDLERDLKFTNGKTPAFSRNKFTAPGTVTLQDLNGKDYEYQPSIYSWDNFDALNSLLRKAIPYQTVSITNDLTISEIEDCQTKIFQIDIAQYNTITDAQLQNIFSHGNIVLRNTPMFPQDYSAPGTSAFTSASIANLSEEIAKGDKGKTLLLTNMHLSTLSTFSPSKLSLDKEAWNQIMNVRLEVVIGSYPHHTMRWATASTKDAVLPFRIDGDGFARCHTIESGALLAFIGVPHDGESYALAFSAVKSFEGLK</sequence>
<name>A0ABR1J7H3_9AGAR</name>
<feature type="region of interest" description="Disordered" evidence="1">
    <location>
        <begin position="1"/>
        <end position="87"/>
    </location>
</feature>
<feature type="compositionally biased region" description="Acidic residues" evidence="1">
    <location>
        <begin position="135"/>
        <end position="144"/>
    </location>
</feature>
<comment type="caution">
    <text evidence="2">The sequence shown here is derived from an EMBL/GenBank/DDBJ whole genome shotgun (WGS) entry which is preliminary data.</text>
</comment>
<dbReference type="Proteomes" id="UP001498398">
    <property type="component" value="Unassembled WGS sequence"/>
</dbReference>
<evidence type="ECO:0000313" key="2">
    <source>
        <dbReference type="EMBL" id="KAK7453299.1"/>
    </source>
</evidence>
<feature type="compositionally biased region" description="Basic residues" evidence="1">
    <location>
        <begin position="40"/>
        <end position="57"/>
    </location>
</feature>
<proteinExistence type="predicted"/>
<reference evidence="2 3" key="1">
    <citation type="submission" date="2024-01" db="EMBL/GenBank/DDBJ databases">
        <title>A draft genome for the cacao thread blight pathogen Marasmiellus scandens.</title>
        <authorList>
            <person name="Baruah I.K."/>
            <person name="Leung J."/>
            <person name="Bukari Y."/>
            <person name="Amoako-Attah I."/>
            <person name="Meinhardt L.W."/>
            <person name="Bailey B.A."/>
            <person name="Cohen S.P."/>
        </authorList>
    </citation>
    <scope>NUCLEOTIDE SEQUENCE [LARGE SCALE GENOMIC DNA]</scope>
    <source>
        <strain evidence="2 3">GH-19</strain>
    </source>
</reference>
<feature type="region of interest" description="Disordered" evidence="1">
    <location>
        <begin position="106"/>
        <end position="144"/>
    </location>
</feature>
<evidence type="ECO:0000256" key="1">
    <source>
        <dbReference type="SAM" id="MobiDB-lite"/>
    </source>
</evidence>
<feature type="compositionally biased region" description="Polar residues" evidence="1">
    <location>
        <begin position="116"/>
        <end position="128"/>
    </location>
</feature>
<keyword evidence="3" id="KW-1185">Reference proteome</keyword>
<organism evidence="2 3">
    <name type="scientific">Marasmiellus scandens</name>
    <dbReference type="NCBI Taxonomy" id="2682957"/>
    <lineage>
        <taxon>Eukaryota</taxon>
        <taxon>Fungi</taxon>
        <taxon>Dikarya</taxon>
        <taxon>Basidiomycota</taxon>
        <taxon>Agaricomycotina</taxon>
        <taxon>Agaricomycetes</taxon>
        <taxon>Agaricomycetidae</taxon>
        <taxon>Agaricales</taxon>
        <taxon>Marasmiineae</taxon>
        <taxon>Omphalotaceae</taxon>
        <taxon>Marasmiellus</taxon>
    </lineage>
</organism>
<accession>A0ABR1J7H3</accession>